<name>A0A1H9HUK7_9BACT</name>
<dbReference type="STRING" id="478744.SAMN05444359_113110"/>
<dbReference type="EMBL" id="FOFB01000013">
    <property type="protein sequence ID" value="SEQ66000.1"/>
    <property type="molecule type" value="Genomic_DNA"/>
</dbReference>
<evidence type="ECO:0000313" key="2">
    <source>
        <dbReference type="Proteomes" id="UP000199021"/>
    </source>
</evidence>
<dbReference type="Proteomes" id="UP000199021">
    <property type="component" value="Unassembled WGS sequence"/>
</dbReference>
<proteinExistence type="predicted"/>
<organism evidence="1 2">
    <name type="scientific">Neolewinella agarilytica</name>
    <dbReference type="NCBI Taxonomy" id="478744"/>
    <lineage>
        <taxon>Bacteria</taxon>
        <taxon>Pseudomonadati</taxon>
        <taxon>Bacteroidota</taxon>
        <taxon>Saprospiria</taxon>
        <taxon>Saprospirales</taxon>
        <taxon>Lewinellaceae</taxon>
        <taxon>Neolewinella</taxon>
    </lineage>
</organism>
<reference evidence="2" key="1">
    <citation type="submission" date="2016-10" db="EMBL/GenBank/DDBJ databases">
        <authorList>
            <person name="Varghese N."/>
            <person name="Submissions S."/>
        </authorList>
    </citation>
    <scope>NUCLEOTIDE SEQUENCE [LARGE SCALE GENOMIC DNA]</scope>
    <source>
        <strain evidence="2">DSM 24740</strain>
    </source>
</reference>
<evidence type="ECO:0000313" key="1">
    <source>
        <dbReference type="EMBL" id="SEQ66000.1"/>
    </source>
</evidence>
<protein>
    <submittedName>
        <fullName evidence="1">Uncharacterized protein</fullName>
    </submittedName>
</protein>
<keyword evidence="2" id="KW-1185">Reference proteome</keyword>
<sequence length="47" mass="5849">MIYSQDKENYLLILLLQSTRRPYFMRFSRKTRMVVHLQSIEEKTQKK</sequence>
<gene>
    <name evidence="1" type="ORF">SAMN05444359_113110</name>
</gene>
<accession>A0A1H9HUK7</accession>
<dbReference type="InParanoid" id="A0A1H9HUK7"/>
<dbReference type="AlphaFoldDB" id="A0A1H9HUK7"/>